<dbReference type="PANTHER" id="PTHR22870:SF408">
    <property type="entry name" value="OS09G0560450 PROTEIN"/>
    <property type="match status" value="1"/>
</dbReference>
<evidence type="ECO:0000256" key="1">
    <source>
        <dbReference type="ARBA" id="ARBA00022737"/>
    </source>
</evidence>
<feature type="repeat" description="RCC1" evidence="2">
    <location>
        <begin position="313"/>
        <end position="368"/>
    </location>
</feature>
<feature type="transmembrane region" description="Helical" evidence="4">
    <location>
        <begin position="683"/>
        <end position="702"/>
    </location>
</feature>
<feature type="repeat" description="RCC1" evidence="2">
    <location>
        <begin position="47"/>
        <end position="99"/>
    </location>
</feature>
<evidence type="ECO:0000256" key="3">
    <source>
        <dbReference type="SAM" id="MobiDB-lite"/>
    </source>
</evidence>
<gene>
    <name evidence="6" type="ORF">ACHHYP_02654</name>
</gene>
<sequence>MPQQSQPARRHSMTSPSKTASSRRSQHRSGSLSPLKALVAPTETQSSVVLCWGWGGNGQLGTNDRESRIKPHVVQSLLDRTTIKQLACGSRFTVAVSIHGAVFAWGKNDYGQLGIGHSLHTQLEPRVVDGLHDVAIARVATRGSHVVAVSEEGGVYTWGRGDDGQLGHNTKASLHVPTRVASLQHVVAVACGRAHSVAVDLKGTLYSWGSGEDGALGIPDAECSLVPLAIPHSASFAAIECGSRHTLALTTDARVFAWGWGLYGQLGLGHTDTVRQPTEIPSFIGKRVEQICCGFRHCFAVVPHGVDGYSPTVDVYGWGWNQYGQLGELEKDGTPDVVLRPVRCAALIDVNLTLLAAGGRHSLCCVAGETFAWGRGGDGELGTGTVATEHRMTAIPMLHQRVMHQVACGWAHSAALYLQDSTEVPTPSGLGAGKWGITSGDWDAFSGMLVQSILQLMIIYQVLPAHCGLPIDVVTTRIIPAAAFTTTMGNCFFAFAGWRLARDEKRDDVTGLPEGVNTVLVFAYGLSIMAPEYQLTQSFEAAWEVGIFAAVWTALLQMALLPFVSFLQRSIPKAALLASVSGIALTFLSMAFAFEIWENPLIALGPLFLFLVCYGAGVKLPLHLPTGLGALLLGTLIAFVLYYTGASTNFVPMTQPYTLALQVPHVDVPLVFRALTSGAGWKYMSIIMPMVLVNVMSAIANFETAAAVGDKYDPISSVLGDSLVTILGACLGNPFPTGVYIGHPIYKAMGARNGYLGMNAVCISLLAVLNATPWIIGTIPISSGVGFLLWIGMVITASSFEKKEQESNHGTAVVLGMVPALSAWGFQLIQNSLTATSPAGVNMTHVVDALAAAGLNPNGMIALSQGYLLTAIVLASTMVHIIERDFIFASLWMLIASILSGTGVIHAFEVDAAGITPAFGIFPTPWSFQFCLVYLGLAALLWVFQLGEEEHKYTLGHAIAWVKARWGKNKQPRRRLYTQESAHGSVLDLTHLLRKVDTMAENAPDGFSTRETTPLLRTMSTSAENAFD</sequence>
<feature type="transmembrane region" description="Helical" evidence="4">
    <location>
        <begin position="512"/>
        <end position="530"/>
    </location>
</feature>
<keyword evidence="7" id="KW-1185">Reference proteome</keyword>
<dbReference type="Proteomes" id="UP000243579">
    <property type="component" value="Unassembled WGS sequence"/>
</dbReference>
<evidence type="ECO:0000313" key="6">
    <source>
        <dbReference type="EMBL" id="OQR93330.1"/>
    </source>
</evidence>
<comment type="caution">
    <text evidence="6">The sequence shown here is derived from an EMBL/GenBank/DDBJ whole genome shotgun (WGS) entry which is preliminary data.</text>
</comment>
<proteinExistence type="predicted"/>
<feature type="transmembrane region" description="Helical" evidence="4">
    <location>
        <begin position="849"/>
        <end position="874"/>
    </location>
</feature>
<keyword evidence="4" id="KW-1133">Transmembrane helix</keyword>
<dbReference type="STRING" id="1202772.A0A1V9Z664"/>
<feature type="transmembrane region" description="Helical" evidence="4">
    <location>
        <begin position="574"/>
        <end position="594"/>
    </location>
</feature>
<feature type="repeat" description="RCC1" evidence="2">
    <location>
        <begin position="203"/>
        <end position="252"/>
    </location>
</feature>
<evidence type="ECO:0000313" key="7">
    <source>
        <dbReference type="Proteomes" id="UP000243579"/>
    </source>
</evidence>
<dbReference type="PROSITE" id="PS50012">
    <property type="entry name" value="RCC1_3"/>
    <property type="match status" value="7"/>
</dbReference>
<dbReference type="Gene3D" id="2.130.10.30">
    <property type="entry name" value="Regulator of chromosome condensation 1/beta-lactamase-inhibitor protein II"/>
    <property type="match status" value="2"/>
</dbReference>
<feature type="repeat" description="RCC1" evidence="2">
    <location>
        <begin position="100"/>
        <end position="152"/>
    </location>
</feature>
<feature type="transmembrane region" description="Helical" evidence="4">
    <location>
        <begin position="624"/>
        <end position="645"/>
    </location>
</feature>
<reference evidence="6 7" key="1">
    <citation type="journal article" date="2014" name="Genome Biol. Evol.">
        <title>The secreted proteins of Achlya hypogyna and Thraustotheca clavata identify the ancestral oomycete secretome and reveal gene acquisitions by horizontal gene transfer.</title>
        <authorList>
            <person name="Misner I."/>
            <person name="Blouin N."/>
            <person name="Leonard G."/>
            <person name="Richards T.A."/>
            <person name="Lane C.E."/>
        </authorList>
    </citation>
    <scope>NUCLEOTIDE SEQUENCE [LARGE SCALE GENOMIC DNA]</scope>
    <source>
        <strain evidence="6 7">ATCC 48635</strain>
    </source>
</reference>
<dbReference type="Pfam" id="PF25390">
    <property type="entry name" value="WD40_RLD"/>
    <property type="match status" value="1"/>
</dbReference>
<feature type="repeat" description="RCC1" evidence="2">
    <location>
        <begin position="253"/>
        <end position="304"/>
    </location>
</feature>
<dbReference type="InterPro" id="IPR058923">
    <property type="entry name" value="RCC1-like_dom"/>
</dbReference>
<evidence type="ECO:0000259" key="5">
    <source>
        <dbReference type="Pfam" id="PF25390"/>
    </source>
</evidence>
<keyword evidence="4" id="KW-0472">Membrane</keyword>
<dbReference type="OrthoDB" id="8068875at2759"/>
<evidence type="ECO:0000256" key="2">
    <source>
        <dbReference type="PROSITE-ProRule" id="PRU00235"/>
    </source>
</evidence>
<dbReference type="InterPro" id="IPR009091">
    <property type="entry name" value="RCC1/BLIP-II"/>
</dbReference>
<protein>
    <recommendedName>
        <fullName evidence="5">RCC1-like domain-containing protein</fullName>
    </recommendedName>
</protein>
<feature type="transmembrane region" description="Helical" evidence="4">
    <location>
        <begin position="926"/>
        <end position="944"/>
    </location>
</feature>
<feature type="transmembrane region" description="Helical" evidence="4">
    <location>
        <begin position="542"/>
        <end position="567"/>
    </location>
</feature>
<organism evidence="6 7">
    <name type="scientific">Achlya hypogyna</name>
    <name type="common">Oomycete</name>
    <name type="synonym">Protoachlya hypogyna</name>
    <dbReference type="NCBI Taxonomy" id="1202772"/>
    <lineage>
        <taxon>Eukaryota</taxon>
        <taxon>Sar</taxon>
        <taxon>Stramenopiles</taxon>
        <taxon>Oomycota</taxon>
        <taxon>Saprolegniomycetes</taxon>
        <taxon>Saprolegniales</taxon>
        <taxon>Achlyaceae</taxon>
        <taxon>Achlya</taxon>
    </lineage>
</organism>
<dbReference type="InterPro" id="IPR051210">
    <property type="entry name" value="Ub_ligase/GEF_domain"/>
</dbReference>
<dbReference type="PRINTS" id="PR00633">
    <property type="entry name" value="RCCNDNSATION"/>
</dbReference>
<evidence type="ECO:0000256" key="4">
    <source>
        <dbReference type="SAM" id="Phobius"/>
    </source>
</evidence>
<feature type="repeat" description="RCC1" evidence="2">
    <location>
        <begin position="368"/>
        <end position="419"/>
    </location>
</feature>
<dbReference type="EMBL" id="JNBR01000414">
    <property type="protein sequence ID" value="OQR93330.1"/>
    <property type="molecule type" value="Genomic_DNA"/>
</dbReference>
<feature type="domain" description="RCC1-like" evidence="5">
    <location>
        <begin position="45"/>
        <end position="305"/>
    </location>
</feature>
<feature type="transmembrane region" description="Helical" evidence="4">
    <location>
        <begin position="812"/>
        <end position="829"/>
    </location>
</feature>
<feature type="region of interest" description="Disordered" evidence="3">
    <location>
        <begin position="1"/>
        <end position="37"/>
    </location>
</feature>
<feature type="transmembrane region" description="Helical" evidence="4">
    <location>
        <begin position="600"/>
        <end position="617"/>
    </location>
</feature>
<keyword evidence="4" id="KW-0812">Transmembrane</keyword>
<dbReference type="AlphaFoldDB" id="A0A1V9Z664"/>
<feature type="transmembrane region" description="Helical" evidence="4">
    <location>
        <begin position="781"/>
        <end position="800"/>
    </location>
</feature>
<keyword evidence="1" id="KW-0677">Repeat</keyword>
<dbReference type="InterPro" id="IPR000408">
    <property type="entry name" value="Reg_chr_condens"/>
</dbReference>
<dbReference type="PANTHER" id="PTHR22870">
    <property type="entry name" value="REGULATOR OF CHROMOSOME CONDENSATION"/>
    <property type="match status" value="1"/>
</dbReference>
<accession>A0A1V9Z664</accession>
<feature type="transmembrane region" description="Helical" evidence="4">
    <location>
        <begin position="478"/>
        <end position="500"/>
    </location>
</feature>
<dbReference type="SUPFAM" id="SSF50985">
    <property type="entry name" value="RCC1/BLIP-II"/>
    <property type="match status" value="2"/>
</dbReference>
<feature type="repeat" description="RCC1" evidence="2">
    <location>
        <begin position="153"/>
        <end position="202"/>
    </location>
</feature>
<feature type="transmembrane region" description="Helical" evidence="4">
    <location>
        <begin position="886"/>
        <end position="906"/>
    </location>
</feature>
<feature type="compositionally biased region" description="Polar residues" evidence="3">
    <location>
        <begin position="1"/>
        <end position="32"/>
    </location>
</feature>
<name>A0A1V9Z664_ACHHY</name>
<dbReference type="Pfam" id="PF00415">
    <property type="entry name" value="RCC1"/>
    <property type="match status" value="2"/>
</dbReference>
<feature type="transmembrane region" description="Helical" evidence="4">
    <location>
        <begin position="754"/>
        <end position="775"/>
    </location>
</feature>